<dbReference type="FunFam" id="3.40.309.10:FF:000004">
    <property type="entry name" value="Succinate-semialdehyde dehydrogenase I"/>
    <property type="match status" value="1"/>
</dbReference>
<keyword evidence="2 4" id="KW-0560">Oxidoreductase</keyword>
<feature type="domain" description="Aldehyde dehydrogenase" evidence="5">
    <location>
        <begin position="17"/>
        <end position="472"/>
    </location>
</feature>
<evidence type="ECO:0000256" key="4">
    <source>
        <dbReference type="RuleBase" id="RU003345"/>
    </source>
</evidence>
<dbReference type="GO" id="GO:0004777">
    <property type="term" value="F:succinate-semialdehyde dehydrogenase (NAD+) activity"/>
    <property type="evidence" value="ECO:0007669"/>
    <property type="project" value="TreeGrafter"/>
</dbReference>
<dbReference type="SUPFAM" id="SSF53720">
    <property type="entry name" value="ALDH-like"/>
    <property type="match status" value="1"/>
</dbReference>
<dbReference type="InterPro" id="IPR010102">
    <property type="entry name" value="Succ_semiAld_DH"/>
</dbReference>
<dbReference type="Proteomes" id="UP000256478">
    <property type="component" value="Unassembled WGS sequence"/>
</dbReference>
<evidence type="ECO:0000259" key="5">
    <source>
        <dbReference type="Pfam" id="PF00171"/>
    </source>
</evidence>
<feature type="active site" evidence="3">
    <location>
        <position position="250"/>
    </location>
</feature>
<dbReference type="InterPro" id="IPR016163">
    <property type="entry name" value="Ald_DH_C"/>
</dbReference>
<dbReference type="PROSITE" id="PS00070">
    <property type="entry name" value="ALDEHYDE_DEHYDR_CYS"/>
    <property type="match status" value="1"/>
</dbReference>
<dbReference type="InterPro" id="IPR015590">
    <property type="entry name" value="Aldehyde_DH_dom"/>
</dbReference>
<dbReference type="GO" id="GO:0009450">
    <property type="term" value="P:gamma-aminobutyric acid catabolic process"/>
    <property type="evidence" value="ECO:0007669"/>
    <property type="project" value="InterPro"/>
</dbReference>
<dbReference type="InterPro" id="IPR029510">
    <property type="entry name" value="Ald_DH_CS_GLU"/>
</dbReference>
<dbReference type="Pfam" id="PF00171">
    <property type="entry name" value="Aldedh"/>
    <property type="match status" value="1"/>
</dbReference>
<sequence>MDNLIRQCSYIAGQWMSGEQLFSVNTPANNQQIIQVYDAGVQGAIDAVEAAHAALSSWSKKTAQQRATLLKAWLELILTHQKDLARLLTLEQGKPLSEAEGEIQYAASFLEWFAEEGKRVYGDVIPQTIDNQRLMVIKQPVGVVSAITPWNFPSAMIMRKAAAALAAGCSFVVRPDPQTPLSALALAALAEQAGIPEGIFNVVVSEQAQAVGEVLTTHPKIAKFTFTGSTRVGKILMSQCSQSVKKVSMELGGNAPFIVFEDADIELAVKGAIQSKYRNAGQTCVCTNRIYVHNSVMAKFTELYVNAVNNLKLGDGLRENTNIGPVISPQAANRMQDIVDTSVGLGAKVAAGGKVSALGECYFEPTVLTDVTTEMPVASEEIFGPISPIIGFDDEDEVIASANSVEVGLAAYFYTESISRVWRVAEQLAFGMVGINETAISNAVAPFGGIKQSGFGREGSKYGLDDYLSIKYMCLGNI</sequence>
<protein>
    <submittedName>
        <fullName evidence="6">NAD-dependent succinate-semialdehyde dehydrogenase</fullName>
    </submittedName>
</protein>
<evidence type="ECO:0000256" key="1">
    <source>
        <dbReference type="ARBA" id="ARBA00009986"/>
    </source>
</evidence>
<accession>A0A3E0TND3</accession>
<dbReference type="InterPro" id="IPR016161">
    <property type="entry name" value="Ald_DH/histidinol_DH"/>
</dbReference>
<dbReference type="AlphaFoldDB" id="A0A3E0TND3"/>
<dbReference type="OrthoDB" id="9812625at2"/>
<reference evidence="6 7" key="1">
    <citation type="submission" date="2018-08" db="EMBL/GenBank/DDBJ databases">
        <title>Thalassotalea euphylliae genome.</title>
        <authorList>
            <person name="Summers S."/>
            <person name="Rice S.A."/>
            <person name="Freckelton M.L."/>
            <person name="Nedved B.T."/>
            <person name="Hadfield M.G."/>
        </authorList>
    </citation>
    <scope>NUCLEOTIDE SEQUENCE [LARGE SCALE GENOMIC DNA]</scope>
    <source>
        <strain evidence="6 7">H1</strain>
    </source>
</reference>
<dbReference type="FunFam" id="3.40.605.10:FF:000026">
    <property type="entry name" value="Aldehyde dehydrogenase, putative"/>
    <property type="match status" value="1"/>
</dbReference>
<dbReference type="InterPro" id="IPR016160">
    <property type="entry name" value="Ald_DH_CS_CYS"/>
</dbReference>
<organism evidence="6 7">
    <name type="scientific">Thalassotalea euphylliae</name>
    <dbReference type="NCBI Taxonomy" id="1655234"/>
    <lineage>
        <taxon>Bacteria</taxon>
        <taxon>Pseudomonadati</taxon>
        <taxon>Pseudomonadota</taxon>
        <taxon>Gammaproteobacteria</taxon>
        <taxon>Alteromonadales</taxon>
        <taxon>Colwelliaceae</taxon>
        <taxon>Thalassotalea</taxon>
    </lineage>
</organism>
<dbReference type="Gene3D" id="3.40.309.10">
    <property type="entry name" value="Aldehyde Dehydrogenase, Chain A, domain 2"/>
    <property type="match status" value="1"/>
</dbReference>
<evidence type="ECO:0000256" key="3">
    <source>
        <dbReference type="PROSITE-ProRule" id="PRU10007"/>
    </source>
</evidence>
<dbReference type="InterPro" id="IPR050740">
    <property type="entry name" value="Aldehyde_DH_Superfamily"/>
</dbReference>
<name>A0A3E0TND3_9GAMM</name>
<dbReference type="CDD" id="cd07103">
    <property type="entry name" value="ALDH_F5_SSADH_GabD"/>
    <property type="match status" value="1"/>
</dbReference>
<dbReference type="EMBL" id="QUOU01000001">
    <property type="protein sequence ID" value="REL25933.1"/>
    <property type="molecule type" value="Genomic_DNA"/>
</dbReference>
<proteinExistence type="inferred from homology"/>
<dbReference type="RefSeq" id="WP_116007055.1">
    <property type="nucleotide sequence ID" value="NZ_QUOU01000001.1"/>
</dbReference>
<comment type="caution">
    <text evidence="6">The sequence shown here is derived from an EMBL/GenBank/DDBJ whole genome shotgun (WGS) entry which is preliminary data.</text>
</comment>
<dbReference type="NCBIfam" id="TIGR01780">
    <property type="entry name" value="SSADH"/>
    <property type="match status" value="1"/>
</dbReference>
<dbReference type="FunFam" id="3.40.605.10:FF:000005">
    <property type="entry name" value="Succinate-semialdehyde dehydrogenase I"/>
    <property type="match status" value="1"/>
</dbReference>
<dbReference type="PANTHER" id="PTHR43353">
    <property type="entry name" value="SUCCINATE-SEMIALDEHYDE DEHYDROGENASE, MITOCHONDRIAL"/>
    <property type="match status" value="1"/>
</dbReference>
<comment type="similarity">
    <text evidence="1 4">Belongs to the aldehyde dehydrogenase family.</text>
</comment>
<dbReference type="InterPro" id="IPR016162">
    <property type="entry name" value="Ald_DH_N"/>
</dbReference>
<evidence type="ECO:0000313" key="6">
    <source>
        <dbReference type="EMBL" id="REL25933.1"/>
    </source>
</evidence>
<dbReference type="PROSITE" id="PS00687">
    <property type="entry name" value="ALDEHYDE_DEHYDR_GLU"/>
    <property type="match status" value="1"/>
</dbReference>
<evidence type="ECO:0000313" key="7">
    <source>
        <dbReference type="Proteomes" id="UP000256478"/>
    </source>
</evidence>
<dbReference type="Gene3D" id="3.40.605.10">
    <property type="entry name" value="Aldehyde Dehydrogenase, Chain A, domain 1"/>
    <property type="match status" value="1"/>
</dbReference>
<dbReference type="PANTHER" id="PTHR43353:SF5">
    <property type="entry name" value="SUCCINATE-SEMIALDEHYDE DEHYDROGENASE, MITOCHONDRIAL"/>
    <property type="match status" value="1"/>
</dbReference>
<gene>
    <name evidence="6" type="ORF">DXX93_04735</name>
</gene>
<evidence type="ECO:0000256" key="2">
    <source>
        <dbReference type="ARBA" id="ARBA00023002"/>
    </source>
</evidence>